<reference evidence="6" key="1">
    <citation type="submission" date="2019-09" db="EMBL/GenBank/DDBJ databases">
        <title>Organ-specific transcriptomic study of the physiology of the cattle tick, Rhipicephalus microplus.</title>
        <authorList>
            <person name="Tirloni L."/>
            <person name="Braz G."/>
            <person name="Gandara A.C.P."/>
            <person name="Sabadin G.A."/>
            <person name="da Silva R.M."/>
            <person name="Guizzo M.G."/>
            <person name="Machado J.A."/>
            <person name="Costa E.P."/>
            <person name="Gomes H.F."/>
            <person name="Moraes J."/>
            <person name="Mota M.B.S."/>
            <person name="Mesquita R.D."/>
            <person name="Alvarenga P.H."/>
            <person name="Alves F."/>
            <person name="Seixas A."/>
            <person name="da Fonseca R.N."/>
            <person name="Fogaca A."/>
            <person name="Logullo C."/>
            <person name="Tanaka A."/>
            <person name="Daffre S."/>
            <person name="Termignoni C."/>
            <person name="Vaz I.S.Jr."/>
            <person name="Oliveira P.L."/>
            <person name="Ribeiro J.M."/>
        </authorList>
    </citation>
    <scope>NUCLEOTIDE SEQUENCE</scope>
    <source>
        <strain evidence="6">Porto Alegre</strain>
    </source>
</reference>
<name>A0A6M2D4X1_RHIMP</name>
<proteinExistence type="predicted"/>
<keyword evidence="1 3" id="KW-0479">Metal-binding</keyword>
<dbReference type="Proteomes" id="UP000821866">
    <property type="component" value="Chromosome 2"/>
</dbReference>
<sequence>MASATTPNILHFKGFNDVFEGLPVQLVGEHLPVGMLACSLCSVVPSEHFSLSCNHTYCVACFVGIVKRPTTTSLQCPVDGKCFRPRKALPKSTTNPELVRGLLVRCWNNDNGCGYTGTLKDMPAHFRGCKFHTVTCSLCAASLLRRELEGHVDKSHAKRSKQHSAAVVPSADLALKERNSAEFPEDSKNVELLERFSSDMDRFRHIAETAATQAASKTADQIKEHNEAYFQKFLSELELIKDCISSVAEAIHVDFCPRSVANEDVFHHKSVVRPSEEIQHMEYNWVLEPYSKFKVGIHYIDSPLFVMAPGYNVQLKICLDGIASVQISASVKVSRGEDERSRLLCWPFRRVCKFRLLKRTGNSGDIASAFTPTELFRSTDGTSSSSGSDQHVSAWLDIAKVDRTVFERDYVERDAFTISFTTMSQID</sequence>
<evidence type="ECO:0000259" key="4">
    <source>
        <dbReference type="PROSITE" id="PS50089"/>
    </source>
</evidence>
<accession>A0A6M2D4X1</accession>
<keyword evidence="2" id="KW-0862">Zinc</keyword>
<dbReference type="InterPro" id="IPR001841">
    <property type="entry name" value="Znf_RING"/>
</dbReference>
<dbReference type="EMBL" id="GHWJ01007631">
    <property type="protein sequence ID" value="NOV40368.1"/>
    <property type="molecule type" value="Transcribed_RNA"/>
</dbReference>
<evidence type="ECO:0000313" key="7">
    <source>
        <dbReference type="Proteomes" id="UP000821866"/>
    </source>
</evidence>
<dbReference type="Gene3D" id="2.60.210.10">
    <property type="entry name" value="Apoptosis, Tumor Necrosis Factor Receptor Associated Protein 2, Chain A"/>
    <property type="match status" value="1"/>
</dbReference>
<dbReference type="GO" id="GO:0043122">
    <property type="term" value="P:regulation of canonical NF-kappaB signal transduction"/>
    <property type="evidence" value="ECO:0007669"/>
    <property type="project" value="TreeGrafter"/>
</dbReference>
<dbReference type="SUPFAM" id="SSF57850">
    <property type="entry name" value="RING/U-box"/>
    <property type="match status" value="1"/>
</dbReference>
<organism evidence="6">
    <name type="scientific">Rhipicephalus microplus</name>
    <name type="common">Cattle tick</name>
    <name type="synonym">Boophilus microplus</name>
    <dbReference type="NCBI Taxonomy" id="6941"/>
    <lineage>
        <taxon>Eukaryota</taxon>
        <taxon>Metazoa</taxon>
        <taxon>Ecdysozoa</taxon>
        <taxon>Arthropoda</taxon>
        <taxon>Chelicerata</taxon>
        <taxon>Arachnida</taxon>
        <taxon>Acari</taxon>
        <taxon>Parasitiformes</taxon>
        <taxon>Ixodida</taxon>
        <taxon>Ixodoidea</taxon>
        <taxon>Ixodidae</taxon>
        <taxon>Rhipicephalinae</taxon>
        <taxon>Rhipicephalus</taxon>
        <taxon>Boophilus</taxon>
    </lineage>
</organism>
<dbReference type="InterPro" id="IPR013083">
    <property type="entry name" value="Znf_RING/FYVE/PHD"/>
</dbReference>
<dbReference type="GO" id="GO:0008270">
    <property type="term" value="F:zinc ion binding"/>
    <property type="evidence" value="ECO:0007669"/>
    <property type="project" value="UniProtKB-KW"/>
</dbReference>
<feature type="domain" description="RING-type" evidence="4">
    <location>
        <begin position="38"/>
        <end position="79"/>
    </location>
</feature>
<evidence type="ECO:0000313" key="5">
    <source>
        <dbReference type="EMBL" id="KAH8033908.1"/>
    </source>
</evidence>
<dbReference type="InterPro" id="IPR008974">
    <property type="entry name" value="TRAF-like"/>
</dbReference>
<dbReference type="SUPFAM" id="SSF49599">
    <property type="entry name" value="TRAF domain-like"/>
    <property type="match status" value="2"/>
</dbReference>
<evidence type="ECO:0000256" key="1">
    <source>
        <dbReference type="ARBA" id="ARBA00022771"/>
    </source>
</evidence>
<evidence type="ECO:0000313" key="6">
    <source>
        <dbReference type="EMBL" id="NOV40368.1"/>
    </source>
</evidence>
<keyword evidence="6" id="KW-0675">Receptor</keyword>
<dbReference type="OrthoDB" id="6475149at2759"/>
<dbReference type="VEuPathDB" id="VectorBase:LOC119159949"/>
<dbReference type="PANTHER" id="PTHR10131">
    <property type="entry name" value="TNF RECEPTOR ASSOCIATED FACTOR"/>
    <property type="match status" value="1"/>
</dbReference>
<dbReference type="Gene3D" id="3.30.40.10">
    <property type="entry name" value="Zinc/RING finger domain, C3HC4 (zinc finger)"/>
    <property type="match status" value="2"/>
</dbReference>
<dbReference type="EMBL" id="JABSTU010000004">
    <property type="protein sequence ID" value="KAH8033908.1"/>
    <property type="molecule type" value="Genomic_DNA"/>
</dbReference>
<keyword evidence="1 3" id="KW-0863">Zinc-finger</keyword>
<reference evidence="5" key="3">
    <citation type="submission" date="2021-09" db="EMBL/GenBank/DDBJ databases">
        <authorList>
            <person name="Jia N."/>
            <person name="Wang J."/>
            <person name="Shi W."/>
            <person name="Du L."/>
            <person name="Sun Y."/>
            <person name="Zhan W."/>
            <person name="Jiang J."/>
            <person name="Wang Q."/>
            <person name="Zhang B."/>
            <person name="Ji P."/>
            <person name="Sakyi L.B."/>
            <person name="Cui X."/>
            <person name="Yuan T."/>
            <person name="Jiang B."/>
            <person name="Yang W."/>
            <person name="Lam T.T.-Y."/>
            <person name="Chang Q."/>
            <person name="Ding S."/>
            <person name="Wang X."/>
            <person name="Zhu J."/>
            <person name="Ruan X."/>
            <person name="Zhao L."/>
            <person name="Wei J."/>
            <person name="Que T."/>
            <person name="Du C."/>
            <person name="Cheng J."/>
            <person name="Dai P."/>
            <person name="Han X."/>
            <person name="Huang E."/>
            <person name="Gao Y."/>
            <person name="Liu J."/>
            <person name="Shao H."/>
            <person name="Ye R."/>
            <person name="Li L."/>
            <person name="Wei W."/>
            <person name="Wang X."/>
            <person name="Wang C."/>
            <person name="Huo Q."/>
            <person name="Li W."/>
            <person name="Guo W."/>
            <person name="Chen H."/>
            <person name="Chen S."/>
            <person name="Zhou L."/>
            <person name="Zhou L."/>
            <person name="Ni X."/>
            <person name="Tian J."/>
            <person name="Zhou Y."/>
            <person name="Sheng Y."/>
            <person name="Liu T."/>
            <person name="Pan Y."/>
            <person name="Xia L."/>
            <person name="Li J."/>
            <person name="Zhao F."/>
            <person name="Cao W."/>
        </authorList>
    </citation>
    <scope>NUCLEOTIDE SEQUENCE</scope>
    <source>
        <strain evidence="5">Rmic-2018</strain>
        <tissue evidence="5">Larvae</tissue>
    </source>
</reference>
<keyword evidence="7" id="KW-1185">Reference proteome</keyword>
<dbReference type="AlphaFoldDB" id="A0A6M2D4X1"/>
<evidence type="ECO:0000256" key="3">
    <source>
        <dbReference type="PROSITE-ProRule" id="PRU00175"/>
    </source>
</evidence>
<dbReference type="PROSITE" id="PS50089">
    <property type="entry name" value="ZF_RING_2"/>
    <property type="match status" value="1"/>
</dbReference>
<reference evidence="5" key="2">
    <citation type="journal article" date="2020" name="Cell">
        <title>Large-Scale Comparative Analyses of Tick Genomes Elucidate Their Genetic Diversity and Vector Capacities.</title>
        <authorList>
            <consortium name="Tick Genome and Microbiome Consortium (TIGMIC)"/>
            <person name="Jia N."/>
            <person name="Wang J."/>
            <person name="Shi W."/>
            <person name="Du L."/>
            <person name="Sun Y."/>
            <person name="Zhan W."/>
            <person name="Jiang J.F."/>
            <person name="Wang Q."/>
            <person name="Zhang B."/>
            <person name="Ji P."/>
            <person name="Bell-Sakyi L."/>
            <person name="Cui X.M."/>
            <person name="Yuan T.T."/>
            <person name="Jiang B.G."/>
            <person name="Yang W.F."/>
            <person name="Lam T.T."/>
            <person name="Chang Q.C."/>
            <person name="Ding S.J."/>
            <person name="Wang X.J."/>
            <person name="Zhu J.G."/>
            <person name="Ruan X.D."/>
            <person name="Zhao L."/>
            <person name="Wei J.T."/>
            <person name="Ye R.Z."/>
            <person name="Que T.C."/>
            <person name="Du C.H."/>
            <person name="Zhou Y.H."/>
            <person name="Cheng J.X."/>
            <person name="Dai P.F."/>
            <person name="Guo W.B."/>
            <person name="Han X.H."/>
            <person name="Huang E.J."/>
            <person name="Li L.F."/>
            <person name="Wei W."/>
            <person name="Gao Y.C."/>
            <person name="Liu J.Z."/>
            <person name="Shao H.Z."/>
            <person name="Wang X."/>
            <person name="Wang C.C."/>
            <person name="Yang T.C."/>
            <person name="Huo Q.B."/>
            <person name="Li W."/>
            <person name="Chen H.Y."/>
            <person name="Chen S.E."/>
            <person name="Zhou L.G."/>
            <person name="Ni X.B."/>
            <person name="Tian J.H."/>
            <person name="Sheng Y."/>
            <person name="Liu T."/>
            <person name="Pan Y.S."/>
            <person name="Xia L.Y."/>
            <person name="Li J."/>
            <person name="Zhao F."/>
            <person name="Cao W.C."/>
        </authorList>
    </citation>
    <scope>NUCLEOTIDE SEQUENCE</scope>
    <source>
        <strain evidence="5">Rmic-2018</strain>
    </source>
</reference>
<gene>
    <name evidence="5" type="ORF">HPB51_017606</name>
</gene>
<dbReference type="GO" id="GO:0005164">
    <property type="term" value="F:tumor necrosis factor receptor binding"/>
    <property type="evidence" value="ECO:0007669"/>
    <property type="project" value="TreeGrafter"/>
</dbReference>
<evidence type="ECO:0000256" key="2">
    <source>
        <dbReference type="ARBA" id="ARBA00022833"/>
    </source>
</evidence>
<dbReference type="GO" id="GO:0009898">
    <property type="term" value="C:cytoplasmic side of plasma membrane"/>
    <property type="evidence" value="ECO:0007669"/>
    <property type="project" value="TreeGrafter"/>
</dbReference>
<protein>
    <submittedName>
        <fullName evidence="6">Putative tnf receptor-associated factor ixodes scapularis tnf receptor-associated factor</fullName>
    </submittedName>
</protein>
<dbReference type="PANTHER" id="PTHR10131:SF138">
    <property type="entry name" value="RE66324P"/>
    <property type="match status" value="1"/>
</dbReference>